<protein>
    <submittedName>
        <fullName evidence="1">Uncharacterized protein</fullName>
    </submittedName>
</protein>
<dbReference type="Proteomes" id="UP001500879">
    <property type="component" value="Unassembled WGS sequence"/>
</dbReference>
<comment type="caution">
    <text evidence="1">The sequence shown here is derived from an EMBL/GenBank/DDBJ whole genome shotgun (WGS) entry which is preliminary data.</text>
</comment>
<organism evidence="1 2">
    <name type="scientific">Streptomyces luteireticuli</name>
    <dbReference type="NCBI Taxonomy" id="173858"/>
    <lineage>
        <taxon>Bacteria</taxon>
        <taxon>Bacillati</taxon>
        <taxon>Actinomycetota</taxon>
        <taxon>Actinomycetes</taxon>
        <taxon>Kitasatosporales</taxon>
        <taxon>Streptomycetaceae</taxon>
        <taxon>Streptomyces</taxon>
    </lineage>
</organism>
<gene>
    <name evidence="1" type="ORF">GCM10010357_20790</name>
</gene>
<evidence type="ECO:0000313" key="2">
    <source>
        <dbReference type="Proteomes" id="UP001500879"/>
    </source>
</evidence>
<proteinExistence type="predicted"/>
<reference evidence="1 2" key="1">
    <citation type="journal article" date="2019" name="Int. J. Syst. Evol. Microbiol.">
        <title>The Global Catalogue of Microorganisms (GCM) 10K type strain sequencing project: providing services to taxonomists for standard genome sequencing and annotation.</title>
        <authorList>
            <consortium name="The Broad Institute Genomics Platform"/>
            <consortium name="The Broad Institute Genome Sequencing Center for Infectious Disease"/>
            <person name="Wu L."/>
            <person name="Ma J."/>
        </authorList>
    </citation>
    <scope>NUCLEOTIDE SEQUENCE [LARGE SCALE GENOMIC DNA]</scope>
    <source>
        <strain evidence="1 2">JCM 4788</strain>
    </source>
</reference>
<sequence>MTATVPAVHMDPPAVIPVAGRWYGPKVLLPPLSIEALRAPGGG</sequence>
<evidence type="ECO:0000313" key="1">
    <source>
        <dbReference type="EMBL" id="GAA0399603.1"/>
    </source>
</evidence>
<name>A0ABN0YLL6_9ACTN</name>
<dbReference type="EMBL" id="BAAABX010000022">
    <property type="protein sequence ID" value="GAA0399603.1"/>
    <property type="molecule type" value="Genomic_DNA"/>
</dbReference>
<dbReference type="RefSeq" id="WP_344022381.1">
    <property type="nucleotide sequence ID" value="NZ_BAAABX010000022.1"/>
</dbReference>
<accession>A0ABN0YLL6</accession>
<keyword evidence="2" id="KW-1185">Reference proteome</keyword>